<keyword evidence="1 3" id="KW-0732">Signal</keyword>
<gene>
    <name evidence="5" type="ORF">FHR23_002088</name>
</gene>
<proteinExistence type="predicted"/>
<evidence type="ECO:0000256" key="3">
    <source>
        <dbReference type="SAM" id="SignalP"/>
    </source>
</evidence>
<keyword evidence="2" id="KW-0472">Membrane</keyword>
<evidence type="ECO:0000256" key="1">
    <source>
        <dbReference type="ARBA" id="ARBA00022729"/>
    </source>
</evidence>
<evidence type="ECO:0000313" key="6">
    <source>
        <dbReference type="Proteomes" id="UP000554342"/>
    </source>
</evidence>
<dbReference type="Pfam" id="PF04355">
    <property type="entry name" value="BamE"/>
    <property type="match status" value="1"/>
</dbReference>
<dbReference type="AlphaFoldDB" id="A0A840Z069"/>
<dbReference type="RefSeq" id="WP_184003608.1">
    <property type="nucleotide sequence ID" value="NZ_BAABIF010000012.1"/>
</dbReference>
<dbReference type="Gene3D" id="3.30.1450.10">
    <property type="match status" value="1"/>
</dbReference>
<keyword evidence="5" id="KW-0449">Lipoprotein</keyword>
<feature type="signal peptide" evidence="3">
    <location>
        <begin position="1"/>
        <end position="24"/>
    </location>
</feature>
<keyword evidence="6" id="KW-1185">Reference proteome</keyword>
<dbReference type="Proteomes" id="UP000554342">
    <property type="component" value="Unassembled WGS sequence"/>
</dbReference>
<evidence type="ECO:0000313" key="5">
    <source>
        <dbReference type="EMBL" id="MBB5719150.1"/>
    </source>
</evidence>
<protein>
    <submittedName>
        <fullName evidence="5">Outer membrane protein assembly factor BamE (Lipoprotein component of BamABCDE complex)</fullName>
    </submittedName>
</protein>
<dbReference type="EMBL" id="JACIJI010000003">
    <property type="protein sequence ID" value="MBB5719150.1"/>
    <property type="molecule type" value="Genomic_DNA"/>
</dbReference>
<evidence type="ECO:0000259" key="4">
    <source>
        <dbReference type="Pfam" id="PF04355"/>
    </source>
</evidence>
<sequence length="165" mass="17282">MPVKSKPVLLAAIVLAAAATGGCAKVRAHHGYIFDQDLANSVEPGVDNQESVRAVMGDPTFTSMFNKGSQSEWFYISRITRNLAYKRPKPIAETVMRIRFAPDGTVASVDKTGLDQVVNINPTDKKTPTLGRKKSFFEQLFGNIGTVTPGGVGGAGGGGAGGGGQ</sequence>
<organism evidence="5 6">
    <name type="scientific">Stakelama sediminis</name>
    <dbReference type="NCBI Taxonomy" id="463200"/>
    <lineage>
        <taxon>Bacteria</taxon>
        <taxon>Pseudomonadati</taxon>
        <taxon>Pseudomonadota</taxon>
        <taxon>Alphaproteobacteria</taxon>
        <taxon>Sphingomonadales</taxon>
        <taxon>Sphingomonadaceae</taxon>
        <taxon>Stakelama</taxon>
    </lineage>
</organism>
<dbReference type="InterPro" id="IPR037873">
    <property type="entry name" value="BamE-like"/>
</dbReference>
<feature type="domain" description="Outer membrane protein assembly factor BamE" evidence="4">
    <location>
        <begin position="31"/>
        <end position="108"/>
    </location>
</feature>
<reference evidence="5 6" key="1">
    <citation type="submission" date="2020-08" db="EMBL/GenBank/DDBJ databases">
        <title>Genomic Encyclopedia of Type Strains, Phase IV (KMG-IV): sequencing the most valuable type-strain genomes for metagenomic binning, comparative biology and taxonomic classification.</title>
        <authorList>
            <person name="Goeker M."/>
        </authorList>
    </citation>
    <scope>NUCLEOTIDE SEQUENCE [LARGE SCALE GENOMIC DNA]</scope>
    <source>
        <strain evidence="5 6">DSM 27203</strain>
    </source>
</reference>
<name>A0A840Z069_9SPHN</name>
<dbReference type="PROSITE" id="PS51257">
    <property type="entry name" value="PROKAR_LIPOPROTEIN"/>
    <property type="match status" value="1"/>
</dbReference>
<accession>A0A840Z069</accession>
<dbReference type="GO" id="GO:0019867">
    <property type="term" value="C:outer membrane"/>
    <property type="evidence" value="ECO:0007669"/>
    <property type="project" value="InterPro"/>
</dbReference>
<evidence type="ECO:0000256" key="2">
    <source>
        <dbReference type="ARBA" id="ARBA00023136"/>
    </source>
</evidence>
<dbReference type="InterPro" id="IPR007450">
    <property type="entry name" value="BamE_dom"/>
</dbReference>
<feature type="chain" id="PRO_5032678269" evidence="3">
    <location>
        <begin position="25"/>
        <end position="165"/>
    </location>
</feature>
<comment type="caution">
    <text evidence="5">The sequence shown here is derived from an EMBL/GenBank/DDBJ whole genome shotgun (WGS) entry which is preliminary data.</text>
</comment>